<accession>H1Z0C1</accession>
<dbReference type="GO" id="GO:0032259">
    <property type="term" value="P:methylation"/>
    <property type="evidence" value="ECO:0007669"/>
    <property type="project" value="UniProtKB-KW"/>
</dbReference>
<dbReference type="HOGENOM" id="CLU_028161_0_0_2"/>
<reference evidence="2 3" key="1">
    <citation type="submission" date="2011-10" db="EMBL/GenBank/DDBJ databases">
        <title>The Improved High-Quality Draft genome of Methanoplanus limicola DSM 2279.</title>
        <authorList>
            <consortium name="US DOE Joint Genome Institute (JGI-PGF)"/>
            <person name="Lucas S."/>
            <person name="Copeland A."/>
            <person name="Lapidus A."/>
            <person name="Glavina del Rio T."/>
            <person name="Dalin E."/>
            <person name="Tice H."/>
            <person name="Bruce D."/>
            <person name="Goodwin L."/>
            <person name="Pitluck S."/>
            <person name="Peters L."/>
            <person name="Mikhailova N."/>
            <person name="Lu M."/>
            <person name="Kyrpides N."/>
            <person name="Mavromatis K."/>
            <person name="Ivanova N."/>
            <person name="Markowitz V."/>
            <person name="Cheng J.-F."/>
            <person name="Hugenholtz P."/>
            <person name="Woyke T."/>
            <person name="Wu D."/>
            <person name="Wirth R."/>
            <person name="Brambilla E.-M."/>
            <person name="Klenk H.-P."/>
            <person name="Eisen J.A."/>
        </authorList>
    </citation>
    <scope>NUCLEOTIDE SEQUENCE [LARGE SCALE GENOMIC DNA]</scope>
    <source>
        <strain evidence="2 3">DSM 2279</strain>
    </source>
</reference>
<evidence type="ECO:0000313" key="3">
    <source>
        <dbReference type="Proteomes" id="UP000005741"/>
    </source>
</evidence>
<dbReference type="PANTHER" id="PTHR36836:SF1">
    <property type="entry name" value="COLANIC ACID BIOSYNTHESIS PROTEIN WCAK"/>
    <property type="match status" value="1"/>
</dbReference>
<sequence length="648" mass="73643">MKILILGLTSSGLGGMEYHNLGNYAIMEPLIIELKTKFPEAEISTSIQMSDEFCNNFEISSIHDKRFWTYGPRTGLITSKDLILSSLNYGYKNLKKKNSIFLVKKSKLLSEINSSDLIIDFSGDVYGDNASNLKFLEDNAEIFISKMLGKPVVAFIGSPGPFSSKWRQIIAKKALNSIDLITNRDPISTEILKELGVKEDHMYSTACPAFLFKPLPKEDAEIILKKEGIIPKERPLVGMIICGWNMAEAPFNKLPREEYELIPFVELIKHIISKEDVNVLLMSHQNRTDAENNLIKGNDHAIISQIIELLKRDNIDLNRIIQLDGLYNAAQSKAIIGECDLLISGRIHGAVGGLSQCIPTVIIDYGHEPKAHKLRGFARLAGVEEYICNPASTEDMINKFDKCWINKDKIKVLLEEKIPEVKKKAKENFSLLNRCIFEENSLNNNMSAIKHNQLENVNKLNSNLNHFLKNIQSDTKFIEQIYPLIKKNIDNPDLEILDVGCGSGVLVNKLKKENVSKFVYGCDFSSEKIEKCKKIYQMDSFFVHDIYSLLNNLFDVIICTEVLEHLENPENALKNLLSSLKENGKLIISVPDGRKDTFLGHINFWSPESFKLFITKFANKDKYEIYFYYISNKNICIIKDLNSYQITS</sequence>
<dbReference type="AlphaFoldDB" id="H1Z0C1"/>
<keyword evidence="2" id="KW-0808">Transferase</keyword>
<dbReference type="InterPro" id="IPR029063">
    <property type="entry name" value="SAM-dependent_MTases_sf"/>
</dbReference>
<keyword evidence="2" id="KW-0489">Methyltransferase</keyword>
<dbReference type="InterPro" id="IPR007345">
    <property type="entry name" value="Polysacch_pyruvyl_Trfase"/>
</dbReference>
<dbReference type="STRING" id="937775.Metlim_0241"/>
<dbReference type="PANTHER" id="PTHR36836">
    <property type="entry name" value="COLANIC ACID BIOSYNTHESIS PROTEIN WCAK"/>
    <property type="match status" value="1"/>
</dbReference>
<dbReference type="SUPFAM" id="SSF53335">
    <property type="entry name" value="S-adenosyl-L-methionine-dependent methyltransferases"/>
    <property type="match status" value="1"/>
</dbReference>
<keyword evidence="3" id="KW-1185">Reference proteome</keyword>
<organism evidence="2 3">
    <name type="scientific">Methanoplanus limicola DSM 2279</name>
    <dbReference type="NCBI Taxonomy" id="937775"/>
    <lineage>
        <taxon>Archaea</taxon>
        <taxon>Methanobacteriati</taxon>
        <taxon>Methanobacteriota</taxon>
        <taxon>Stenosarchaea group</taxon>
        <taxon>Methanomicrobia</taxon>
        <taxon>Methanomicrobiales</taxon>
        <taxon>Methanomicrobiaceae</taxon>
        <taxon>Methanoplanus</taxon>
    </lineage>
</organism>
<dbReference type="RefSeq" id="WP_004076028.1">
    <property type="nucleotide sequence ID" value="NZ_CM001436.1"/>
</dbReference>
<dbReference type="Gene3D" id="3.40.50.150">
    <property type="entry name" value="Vaccinia Virus protein VP39"/>
    <property type="match status" value="1"/>
</dbReference>
<feature type="domain" description="Polysaccharide pyruvyl transferase" evidence="1">
    <location>
        <begin position="20"/>
        <end position="367"/>
    </location>
</feature>
<dbReference type="PATRIC" id="fig|937775.9.peg.283"/>
<proteinExistence type="predicted"/>
<dbReference type="GO" id="GO:0008168">
    <property type="term" value="F:methyltransferase activity"/>
    <property type="evidence" value="ECO:0007669"/>
    <property type="project" value="UniProtKB-KW"/>
</dbReference>
<dbReference type="OrthoDB" id="57427at2157"/>
<protein>
    <submittedName>
        <fullName evidence="2">Methyltransferase type 11</fullName>
    </submittedName>
</protein>
<dbReference type="Pfam" id="PF13489">
    <property type="entry name" value="Methyltransf_23"/>
    <property type="match status" value="1"/>
</dbReference>
<dbReference type="EMBL" id="CM001436">
    <property type="protein sequence ID" value="EHQ34388.1"/>
    <property type="molecule type" value="Genomic_DNA"/>
</dbReference>
<dbReference type="InParanoid" id="H1Z0C1"/>
<gene>
    <name evidence="2" type="ORF">Metlim_0241</name>
</gene>
<evidence type="ECO:0000259" key="1">
    <source>
        <dbReference type="Pfam" id="PF04230"/>
    </source>
</evidence>
<name>H1Z0C1_9EURY</name>
<dbReference type="CDD" id="cd02440">
    <property type="entry name" value="AdoMet_MTases"/>
    <property type="match status" value="1"/>
</dbReference>
<evidence type="ECO:0000313" key="2">
    <source>
        <dbReference type="EMBL" id="EHQ34388.1"/>
    </source>
</evidence>
<dbReference type="Pfam" id="PF04230">
    <property type="entry name" value="PS_pyruv_trans"/>
    <property type="match status" value="1"/>
</dbReference>
<dbReference type="Proteomes" id="UP000005741">
    <property type="component" value="Chromosome"/>
</dbReference>